<keyword evidence="10" id="KW-1185">Reference proteome</keyword>
<evidence type="ECO:0000256" key="5">
    <source>
        <dbReference type="ARBA" id="ARBA00023237"/>
    </source>
</evidence>
<comment type="subcellular location">
    <subcellularLocation>
        <location evidence="1">Cell outer membrane</location>
    </subcellularLocation>
</comment>
<dbReference type="AlphaFoldDB" id="A0A2T7BHS5"/>
<keyword evidence="3 6" id="KW-0732">Signal</keyword>
<feature type="domain" description="RagB/SusD" evidence="7">
    <location>
        <begin position="349"/>
        <end position="498"/>
    </location>
</feature>
<evidence type="ECO:0000256" key="4">
    <source>
        <dbReference type="ARBA" id="ARBA00023136"/>
    </source>
</evidence>
<evidence type="ECO:0000256" key="2">
    <source>
        <dbReference type="ARBA" id="ARBA00006275"/>
    </source>
</evidence>
<dbReference type="EMBL" id="QCYK01000002">
    <property type="protein sequence ID" value="PUZ25841.1"/>
    <property type="molecule type" value="Genomic_DNA"/>
</dbReference>
<keyword evidence="5" id="KW-0998">Cell outer membrane</keyword>
<evidence type="ECO:0000259" key="7">
    <source>
        <dbReference type="Pfam" id="PF07980"/>
    </source>
</evidence>
<keyword evidence="4" id="KW-0472">Membrane</keyword>
<dbReference type="RefSeq" id="WP_108687680.1">
    <property type="nucleotide sequence ID" value="NZ_QCYK01000002.1"/>
</dbReference>
<evidence type="ECO:0000259" key="8">
    <source>
        <dbReference type="Pfam" id="PF14322"/>
    </source>
</evidence>
<dbReference type="SUPFAM" id="SSF48452">
    <property type="entry name" value="TPR-like"/>
    <property type="match status" value="1"/>
</dbReference>
<accession>A0A2T7BHS5</accession>
<feature type="signal peptide" evidence="6">
    <location>
        <begin position="1"/>
        <end position="22"/>
    </location>
</feature>
<evidence type="ECO:0000256" key="1">
    <source>
        <dbReference type="ARBA" id="ARBA00004442"/>
    </source>
</evidence>
<dbReference type="InterPro" id="IPR012944">
    <property type="entry name" value="SusD_RagB_dom"/>
</dbReference>
<evidence type="ECO:0000256" key="3">
    <source>
        <dbReference type="ARBA" id="ARBA00022729"/>
    </source>
</evidence>
<proteinExistence type="inferred from homology"/>
<evidence type="ECO:0000313" key="9">
    <source>
        <dbReference type="EMBL" id="PUZ25841.1"/>
    </source>
</evidence>
<dbReference type="Pfam" id="PF07980">
    <property type="entry name" value="SusD_RagB"/>
    <property type="match status" value="1"/>
</dbReference>
<reference evidence="9 10" key="1">
    <citation type="submission" date="2018-04" db="EMBL/GenBank/DDBJ databases">
        <title>Chitinophaga fuyangensis sp. nov., isolated from soil in a chemical factory.</title>
        <authorList>
            <person name="Chen K."/>
        </authorList>
    </citation>
    <scope>NUCLEOTIDE SEQUENCE [LARGE SCALE GENOMIC DNA]</scope>
    <source>
        <strain evidence="9 10">LY-1</strain>
    </source>
</reference>
<dbReference type="GO" id="GO:0009279">
    <property type="term" value="C:cell outer membrane"/>
    <property type="evidence" value="ECO:0007669"/>
    <property type="project" value="UniProtKB-SubCell"/>
</dbReference>
<dbReference type="PROSITE" id="PS51257">
    <property type="entry name" value="PROKAR_LIPOPROTEIN"/>
    <property type="match status" value="1"/>
</dbReference>
<feature type="chain" id="PRO_5015736174" evidence="6">
    <location>
        <begin position="23"/>
        <end position="498"/>
    </location>
</feature>
<dbReference type="Pfam" id="PF14322">
    <property type="entry name" value="SusD-like_3"/>
    <property type="match status" value="1"/>
</dbReference>
<sequence length="498" mass="54581">MQRSFKNMMLTCSCLLLTLVCACKKLVTVPPPINTISTVQVFSTEQQANAAMAGVYSRMINGTDMTGIGSIALNSFSAGLSTLLGGLSSDELYNYQGTADQSWYSVNTNKLTINNSSRPWSAWQSAYDAIYGANSVIEGIAASKSSMLKDSVRKALTGEAKFVRAFSYFYLVNFFGDVPLALSVDFNQTAKLPRAPQAQVYQQMVQDLKDAAATMPATYPTGNGERTRPNKYAALALLARVYLYLGDYNNAATTATMVIDDATDYTLESDPDKVFLTNSREAIWQLQQALQDFTIKNATPEGYIMRPNVLKIGIATFCLTPSLLAAFEPGDQRFKKWTDSTDNSLGTANKPGVTYYPLKYKISLANGESGAAPTEYYMVLRLAEMYLVRAEAAANGGPGGTATALADLDLIRNRAGLPPLSTALTKDQLLTAVAKERRTELFAEWGHRWMDLKRTNRMNAVLSATPLKQPWLGDYQALYPIPTSEISVNHFLTQNTGY</sequence>
<comment type="caution">
    <text evidence="9">The sequence shown here is derived from an EMBL/GenBank/DDBJ whole genome shotgun (WGS) entry which is preliminary data.</text>
</comment>
<dbReference type="Proteomes" id="UP000244450">
    <property type="component" value="Unassembled WGS sequence"/>
</dbReference>
<feature type="domain" description="SusD-like N-terminal" evidence="8">
    <location>
        <begin position="101"/>
        <end position="243"/>
    </location>
</feature>
<comment type="similarity">
    <text evidence="2">Belongs to the SusD family.</text>
</comment>
<dbReference type="Gene3D" id="1.25.40.390">
    <property type="match status" value="1"/>
</dbReference>
<gene>
    <name evidence="9" type="ORF">DCC81_16425</name>
</gene>
<dbReference type="CDD" id="cd08977">
    <property type="entry name" value="SusD"/>
    <property type="match status" value="1"/>
</dbReference>
<protein>
    <submittedName>
        <fullName evidence="9">RagB/SusD family nutrient uptake outer membrane protein</fullName>
    </submittedName>
</protein>
<evidence type="ECO:0000256" key="6">
    <source>
        <dbReference type="SAM" id="SignalP"/>
    </source>
</evidence>
<dbReference type="InterPro" id="IPR033985">
    <property type="entry name" value="SusD-like_N"/>
</dbReference>
<name>A0A2T7BHS5_9BACT</name>
<evidence type="ECO:0000313" key="10">
    <source>
        <dbReference type="Proteomes" id="UP000244450"/>
    </source>
</evidence>
<dbReference type="InterPro" id="IPR011990">
    <property type="entry name" value="TPR-like_helical_dom_sf"/>
</dbReference>
<organism evidence="9 10">
    <name type="scientific">Chitinophaga parva</name>
    <dbReference type="NCBI Taxonomy" id="2169414"/>
    <lineage>
        <taxon>Bacteria</taxon>
        <taxon>Pseudomonadati</taxon>
        <taxon>Bacteroidota</taxon>
        <taxon>Chitinophagia</taxon>
        <taxon>Chitinophagales</taxon>
        <taxon>Chitinophagaceae</taxon>
        <taxon>Chitinophaga</taxon>
    </lineage>
</organism>
<dbReference type="OrthoDB" id="625727at2"/>